<keyword evidence="1" id="KW-0472">Membrane</keyword>
<proteinExistence type="predicted"/>
<sequence>MSERISPYFMNRNLLLWASVGLVLLILLEAARVYFIMPFPGSQLDDAANLSRVSVAYWLHQHVGWLRGMGLLLVAYPLVRVLWRPARPSDRWVAGGLAIAYGLVLYVVNQTMMADHMFLQPTTKRMLSMAQNKIGTNKLVLGVVANGEARAYPIQLIGYHHQVRDTVGGKPLMITYCTVCRTGRVFDPIVGRQPMTYRLVGMDHFNAMFEDDRTGSWWRQATGEAILGPLKGQTLTELTARQMTLAEWAAEHPNTLVMQPDPAFREETDSLATYDLGVRRGKLTGRDSASWHPKSWVVGLADKQTAVAVDWNALVKKRTINTRLGAQPVLLTLAPDRLTYRAFDRRVAGRVLTFTPLADGQFTDRETQSVWSKAGLATTGTLAGQQLTNVPAHQEFWHSWRSFHPTTQKTEGE</sequence>
<reference evidence="2 3" key="1">
    <citation type="journal article" date="2012" name="J. Bacteriol.">
        <title>Genome Sequence of Fibrella aestuarina BUZ 2T, a Filamentous Marine Bacterium.</title>
        <authorList>
            <person name="Filippini M."/>
            <person name="Qi W."/>
            <person name="Blom J."/>
            <person name="Goesmann A."/>
            <person name="Smits T.H."/>
            <person name="Bagheri H.C."/>
        </authorList>
    </citation>
    <scope>NUCLEOTIDE SEQUENCE [LARGE SCALE GENOMIC DNA]</scope>
    <source>
        <strain evidence="3">BUZ 2T</strain>
    </source>
</reference>
<dbReference type="STRING" id="1166018.FAES_3690"/>
<dbReference type="InterPro" id="IPR021516">
    <property type="entry name" value="DUF3179"/>
</dbReference>
<dbReference type="AlphaFoldDB" id="I0KC44"/>
<dbReference type="eggNOG" id="COG2128">
    <property type="taxonomic scope" value="Bacteria"/>
</dbReference>
<protein>
    <recommendedName>
        <fullName evidence="4">DUF3179 domain-containing protein</fullName>
    </recommendedName>
</protein>
<keyword evidence="3" id="KW-1185">Reference proteome</keyword>
<dbReference type="PATRIC" id="fig|1166018.3.peg.5473"/>
<gene>
    <name evidence="2" type="ORF">FAES_3690</name>
</gene>
<evidence type="ECO:0000313" key="2">
    <source>
        <dbReference type="EMBL" id="CCH01697.1"/>
    </source>
</evidence>
<evidence type="ECO:0000256" key="1">
    <source>
        <dbReference type="SAM" id="Phobius"/>
    </source>
</evidence>
<feature type="transmembrane region" description="Helical" evidence="1">
    <location>
        <begin position="64"/>
        <end position="83"/>
    </location>
</feature>
<evidence type="ECO:0000313" key="3">
    <source>
        <dbReference type="Proteomes" id="UP000011058"/>
    </source>
</evidence>
<name>I0KC44_9BACT</name>
<accession>I0KC44</accession>
<organism evidence="2 3">
    <name type="scientific">Fibrella aestuarina BUZ 2</name>
    <dbReference type="NCBI Taxonomy" id="1166018"/>
    <lineage>
        <taxon>Bacteria</taxon>
        <taxon>Pseudomonadati</taxon>
        <taxon>Bacteroidota</taxon>
        <taxon>Cytophagia</taxon>
        <taxon>Cytophagales</taxon>
        <taxon>Spirosomataceae</taxon>
        <taxon>Fibrella</taxon>
    </lineage>
</organism>
<dbReference type="EMBL" id="HE796683">
    <property type="protein sequence ID" value="CCH01697.1"/>
    <property type="molecule type" value="Genomic_DNA"/>
</dbReference>
<evidence type="ECO:0008006" key="4">
    <source>
        <dbReference type="Google" id="ProtNLM"/>
    </source>
</evidence>
<dbReference type="Proteomes" id="UP000011058">
    <property type="component" value="Chromosome"/>
</dbReference>
<keyword evidence="1" id="KW-0812">Transmembrane</keyword>
<feature type="transmembrane region" description="Helical" evidence="1">
    <location>
        <begin position="92"/>
        <end position="108"/>
    </location>
</feature>
<keyword evidence="1" id="KW-1133">Transmembrane helix</keyword>
<dbReference type="Pfam" id="PF11376">
    <property type="entry name" value="DUF3179"/>
    <property type="match status" value="1"/>
</dbReference>
<dbReference type="HOGENOM" id="CLU_061797_0_0_10"/>
<dbReference type="KEGG" id="fae:FAES_3690"/>